<proteinExistence type="predicted"/>
<protein>
    <submittedName>
        <fullName evidence="2">DUF4837 family protein</fullName>
    </submittedName>
</protein>
<dbReference type="Pfam" id="PF16125">
    <property type="entry name" value="DUF4837"/>
    <property type="match status" value="1"/>
</dbReference>
<keyword evidence="1" id="KW-1133">Transmembrane helix</keyword>
<dbReference type="EMBL" id="JAENRR010000015">
    <property type="protein sequence ID" value="MBK3517404.1"/>
    <property type="molecule type" value="Genomic_DNA"/>
</dbReference>
<sequence>MKNYTNHINSKVWLLAIVVVISIIVVAACTDKPSGFKPRAIGSPGELLVVMEDDHWNTCAGQELKALLKDEFPALPQEEAIFKKTRIAYKQFERHFRTYRNVLLVSIKEDESSNRVEYRRQEWAIGQSVAKVIARSPEELASLLKQKWPRIKGFFHQGDINSMADSYHKIYQPEAVMHVQNNYPFTMYFPKGFHLKKSEGHFSWFDAQRLGSQLGIFVYQCSLDSLRDFNAQTLLSFRNNLLRNQVPGENIGSFMTTEEHFPVSIKRTKFADRQWTELRGLWKVSGDFMGGPFIDYFYEDEENNQLVMLSGYVYAPAKPKKAIYMREVEAVLKTLEVN</sequence>
<comment type="caution">
    <text evidence="2">The sequence shown here is derived from an EMBL/GenBank/DDBJ whole genome shotgun (WGS) entry which is preliminary data.</text>
</comment>
<name>A0ABS1HIA8_9BACT</name>
<dbReference type="InterPro" id="IPR032286">
    <property type="entry name" value="DUF4837"/>
</dbReference>
<keyword evidence="1" id="KW-0472">Membrane</keyword>
<reference evidence="2 3" key="1">
    <citation type="submission" date="2021-01" db="EMBL/GenBank/DDBJ databases">
        <title>Carboxyliciviraga sp.nov., isolated from coastal sediments.</title>
        <authorList>
            <person name="Lu D."/>
            <person name="Zhang T."/>
        </authorList>
    </citation>
    <scope>NUCLEOTIDE SEQUENCE [LARGE SCALE GENOMIC DNA]</scope>
    <source>
        <strain evidence="2 3">N1Y132</strain>
    </source>
</reference>
<organism evidence="2 3">
    <name type="scientific">Carboxylicivirga marina</name>
    <dbReference type="NCBI Taxonomy" id="2800988"/>
    <lineage>
        <taxon>Bacteria</taxon>
        <taxon>Pseudomonadati</taxon>
        <taxon>Bacteroidota</taxon>
        <taxon>Bacteroidia</taxon>
        <taxon>Marinilabiliales</taxon>
        <taxon>Marinilabiliaceae</taxon>
        <taxon>Carboxylicivirga</taxon>
    </lineage>
</organism>
<dbReference type="RefSeq" id="WP_200464633.1">
    <property type="nucleotide sequence ID" value="NZ_JAENRR010000015.1"/>
</dbReference>
<dbReference type="PROSITE" id="PS51257">
    <property type="entry name" value="PROKAR_LIPOPROTEIN"/>
    <property type="match status" value="1"/>
</dbReference>
<feature type="transmembrane region" description="Helical" evidence="1">
    <location>
        <begin position="12"/>
        <end position="30"/>
    </location>
</feature>
<keyword evidence="1" id="KW-0812">Transmembrane</keyword>
<dbReference type="Proteomes" id="UP000605676">
    <property type="component" value="Unassembled WGS sequence"/>
</dbReference>
<evidence type="ECO:0000313" key="2">
    <source>
        <dbReference type="EMBL" id="MBK3517404.1"/>
    </source>
</evidence>
<accession>A0ABS1HIA8</accession>
<gene>
    <name evidence="2" type="ORF">JIV24_08665</name>
</gene>
<keyword evidence="3" id="KW-1185">Reference proteome</keyword>
<evidence type="ECO:0000313" key="3">
    <source>
        <dbReference type="Proteomes" id="UP000605676"/>
    </source>
</evidence>
<evidence type="ECO:0000256" key="1">
    <source>
        <dbReference type="SAM" id="Phobius"/>
    </source>
</evidence>